<dbReference type="SMART" id="SM00046">
    <property type="entry name" value="DAGKc"/>
    <property type="match status" value="1"/>
</dbReference>
<dbReference type="Gene3D" id="3.40.50.10330">
    <property type="entry name" value="Probable inorganic polyphosphate/atp-NAD kinase, domain 1"/>
    <property type="match status" value="1"/>
</dbReference>
<dbReference type="GO" id="GO:0016301">
    <property type="term" value="F:kinase activity"/>
    <property type="evidence" value="ECO:0007669"/>
    <property type="project" value="UniProtKB-KW"/>
</dbReference>
<keyword evidence="4" id="KW-0547">Nucleotide-binding</keyword>
<dbReference type="PANTHER" id="PTHR12358">
    <property type="entry name" value="SPHINGOSINE KINASE"/>
    <property type="match status" value="1"/>
</dbReference>
<reference evidence="10" key="1">
    <citation type="submission" date="2022-10" db="EMBL/GenBank/DDBJ databases">
        <title>Whole-Genome Sequencing of Brachybacterium huguangmaarense BRM-3, Isolated from Betula schmidtii.</title>
        <authorList>
            <person name="Haam D."/>
        </authorList>
    </citation>
    <scope>NUCLEOTIDE SEQUENCE</scope>
    <source>
        <strain evidence="10">BRM-3</strain>
    </source>
</reference>
<dbReference type="EMBL" id="CP107020">
    <property type="protein sequence ID" value="UYG16318.1"/>
    <property type="molecule type" value="Genomic_DNA"/>
</dbReference>
<dbReference type="Gene3D" id="2.60.200.40">
    <property type="match status" value="1"/>
</dbReference>
<evidence type="ECO:0000256" key="6">
    <source>
        <dbReference type="ARBA" id="ARBA00022840"/>
    </source>
</evidence>
<keyword evidence="11" id="KW-1185">Reference proteome</keyword>
<evidence type="ECO:0000256" key="5">
    <source>
        <dbReference type="ARBA" id="ARBA00022777"/>
    </source>
</evidence>
<dbReference type="Pfam" id="PF00781">
    <property type="entry name" value="DAGK_cat"/>
    <property type="match status" value="1"/>
</dbReference>
<evidence type="ECO:0000256" key="4">
    <source>
        <dbReference type="ARBA" id="ARBA00022741"/>
    </source>
</evidence>
<keyword evidence="7" id="KW-0594">Phospholipid biosynthesis</keyword>
<feature type="domain" description="DAGKc" evidence="9">
    <location>
        <begin position="1"/>
        <end position="134"/>
    </location>
</feature>
<dbReference type="Proteomes" id="UP001164305">
    <property type="component" value="Chromosome"/>
</dbReference>
<organism evidence="10 11">
    <name type="scientific">Brachybacterium huguangmaarense</name>
    <dbReference type="NCBI Taxonomy" id="1652028"/>
    <lineage>
        <taxon>Bacteria</taxon>
        <taxon>Bacillati</taxon>
        <taxon>Actinomycetota</taxon>
        <taxon>Actinomycetes</taxon>
        <taxon>Micrococcales</taxon>
        <taxon>Dermabacteraceae</taxon>
        <taxon>Brachybacterium</taxon>
    </lineage>
</organism>
<evidence type="ECO:0000313" key="10">
    <source>
        <dbReference type="EMBL" id="UYG16318.1"/>
    </source>
</evidence>
<evidence type="ECO:0000256" key="8">
    <source>
        <dbReference type="ARBA" id="ARBA00023264"/>
    </source>
</evidence>
<comment type="cofactor">
    <cofactor evidence="1">
        <name>Mg(2+)</name>
        <dbReference type="ChEBI" id="CHEBI:18420"/>
    </cofactor>
</comment>
<keyword evidence="3" id="KW-0808">Transferase</keyword>
<dbReference type="InterPro" id="IPR050187">
    <property type="entry name" value="Lipid_Phosphate_FormReg"/>
</dbReference>
<sequence>MSRLRVGLLTNPTAASGTAHRVGRHVAHLLRLAGISVVDVSGPTAHIAHARAVVLRDTLTALVVVGGDGTISLGADVVAGTPVRLGVVPAGSGNDFARALDLPVGAPEESVRRILQAMSRPVVAIDAIEISSALEDGPPSRSLAVGNLSLGFDALVNARANRARRPGSARYTVSVVQELRRFSPIPYWIEVDGGEREEVDASLLTLCNTGVFGGGMRLVPDARVDDGALRLVTLAGLGRADLVRFFPRVYRGTHTDIAGFDVRRVREITVGLRDGRSLRTYADGDPRALLPVTARVLPGAVRILTELRAPAGSACP</sequence>
<evidence type="ECO:0000259" key="9">
    <source>
        <dbReference type="PROSITE" id="PS50146"/>
    </source>
</evidence>
<proteinExistence type="inferred from homology"/>
<name>A0ABY6G0W8_9MICO</name>
<comment type="similarity">
    <text evidence="2">Belongs to the diacylglycerol/lipid kinase family.</text>
</comment>
<gene>
    <name evidence="10" type="ORF">BRM3_11975</name>
</gene>
<dbReference type="Pfam" id="PF19279">
    <property type="entry name" value="YegS_C"/>
    <property type="match status" value="1"/>
</dbReference>
<keyword evidence="7" id="KW-0444">Lipid biosynthesis</keyword>
<dbReference type="RefSeq" id="WP_263593531.1">
    <property type="nucleotide sequence ID" value="NZ_CP107020.1"/>
</dbReference>
<keyword evidence="8" id="KW-1208">Phospholipid metabolism</keyword>
<dbReference type="InterPro" id="IPR001206">
    <property type="entry name" value="Diacylglycerol_kinase_cat_dom"/>
</dbReference>
<protein>
    <submittedName>
        <fullName evidence="10">Diacylglycerol kinase family protein</fullName>
    </submittedName>
</protein>
<dbReference type="PROSITE" id="PS50146">
    <property type="entry name" value="DAGK"/>
    <property type="match status" value="1"/>
</dbReference>
<dbReference type="PANTHER" id="PTHR12358:SF106">
    <property type="entry name" value="LIPID KINASE YEGS"/>
    <property type="match status" value="1"/>
</dbReference>
<evidence type="ECO:0000313" key="11">
    <source>
        <dbReference type="Proteomes" id="UP001164305"/>
    </source>
</evidence>
<dbReference type="InterPro" id="IPR045540">
    <property type="entry name" value="YegS/DAGK_C"/>
</dbReference>
<dbReference type="SUPFAM" id="SSF111331">
    <property type="entry name" value="NAD kinase/diacylglycerol kinase-like"/>
    <property type="match status" value="1"/>
</dbReference>
<evidence type="ECO:0000256" key="7">
    <source>
        <dbReference type="ARBA" id="ARBA00023209"/>
    </source>
</evidence>
<dbReference type="InterPro" id="IPR017438">
    <property type="entry name" value="ATP-NAD_kinase_N"/>
</dbReference>
<keyword evidence="5 10" id="KW-0418">Kinase</keyword>
<dbReference type="InterPro" id="IPR016064">
    <property type="entry name" value="NAD/diacylglycerol_kinase_sf"/>
</dbReference>
<keyword evidence="6" id="KW-0067">ATP-binding</keyword>
<accession>A0ABY6G0W8</accession>
<evidence type="ECO:0000256" key="1">
    <source>
        <dbReference type="ARBA" id="ARBA00001946"/>
    </source>
</evidence>
<keyword evidence="7" id="KW-0443">Lipid metabolism</keyword>
<evidence type="ECO:0000256" key="2">
    <source>
        <dbReference type="ARBA" id="ARBA00005983"/>
    </source>
</evidence>
<evidence type="ECO:0000256" key="3">
    <source>
        <dbReference type="ARBA" id="ARBA00022679"/>
    </source>
</evidence>